<comment type="caution">
    <text evidence="2">The sequence shown here is derived from an EMBL/GenBank/DDBJ whole genome shotgun (WGS) entry which is preliminary data.</text>
</comment>
<proteinExistence type="predicted"/>
<name>A0A444X7B4_ARAHY</name>
<evidence type="ECO:0000259" key="1">
    <source>
        <dbReference type="Pfam" id="PF10536"/>
    </source>
</evidence>
<evidence type="ECO:0000313" key="2">
    <source>
        <dbReference type="EMBL" id="RYQ85534.1"/>
    </source>
</evidence>
<dbReference type="GO" id="GO:0010073">
    <property type="term" value="P:meristem maintenance"/>
    <property type="evidence" value="ECO:0007669"/>
    <property type="project" value="InterPro"/>
</dbReference>
<dbReference type="EMBL" id="SDMP01000020">
    <property type="protein sequence ID" value="RYQ85534.1"/>
    <property type="molecule type" value="Genomic_DNA"/>
</dbReference>
<protein>
    <recommendedName>
        <fullName evidence="1">Aminotransferase-like plant mobile domain-containing protein</fullName>
    </recommendedName>
</protein>
<evidence type="ECO:0000313" key="3">
    <source>
        <dbReference type="Proteomes" id="UP000289738"/>
    </source>
</evidence>
<dbReference type="Proteomes" id="UP000289738">
    <property type="component" value="Chromosome B10"/>
</dbReference>
<accession>A0A444X7B4</accession>
<dbReference type="InterPro" id="IPR019557">
    <property type="entry name" value="AminoTfrase-like_pln_mobile"/>
</dbReference>
<dbReference type="InterPro" id="IPR044824">
    <property type="entry name" value="MAIN-like"/>
</dbReference>
<organism evidence="2 3">
    <name type="scientific">Arachis hypogaea</name>
    <name type="common">Peanut</name>
    <dbReference type="NCBI Taxonomy" id="3818"/>
    <lineage>
        <taxon>Eukaryota</taxon>
        <taxon>Viridiplantae</taxon>
        <taxon>Streptophyta</taxon>
        <taxon>Embryophyta</taxon>
        <taxon>Tracheophyta</taxon>
        <taxon>Spermatophyta</taxon>
        <taxon>Magnoliopsida</taxon>
        <taxon>eudicotyledons</taxon>
        <taxon>Gunneridae</taxon>
        <taxon>Pentapetalae</taxon>
        <taxon>rosids</taxon>
        <taxon>fabids</taxon>
        <taxon>Fabales</taxon>
        <taxon>Fabaceae</taxon>
        <taxon>Papilionoideae</taxon>
        <taxon>50 kb inversion clade</taxon>
        <taxon>dalbergioids sensu lato</taxon>
        <taxon>Dalbergieae</taxon>
        <taxon>Pterocarpus clade</taxon>
        <taxon>Arachis</taxon>
    </lineage>
</organism>
<reference evidence="2 3" key="1">
    <citation type="submission" date="2019-01" db="EMBL/GenBank/DDBJ databases">
        <title>Sequencing of cultivated peanut Arachis hypogaea provides insights into genome evolution and oil improvement.</title>
        <authorList>
            <person name="Chen X."/>
        </authorList>
    </citation>
    <scope>NUCLEOTIDE SEQUENCE [LARGE SCALE GENOMIC DNA]</scope>
    <source>
        <strain evidence="3">cv. Fuhuasheng</strain>
        <tissue evidence="2">Leaves</tissue>
    </source>
</reference>
<dbReference type="AlphaFoldDB" id="A0A444X7B4"/>
<dbReference type="PANTHER" id="PTHR46033:SF82">
    <property type="entry name" value="AMINOTRANSFERASE-LIKE PLANT MOBILE DOMAIN-CONTAINING PROTEIN"/>
    <property type="match status" value="1"/>
</dbReference>
<keyword evidence="3" id="KW-1185">Reference proteome</keyword>
<dbReference type="Pfam" id="PF10536">
    <property type="entry name" value="PMD"/>
    <property type="match status" value="1"/>
</dbReference>
<dbReference type="PANTHER" id="PTHR46033">
    <property type="entry name" value="PROTEIN MAIN-LIKE 2"/>
    <property type="match status" value="1"/>
</dbReference>
<sequence>MQKTISDLPQDADKETVKRYARTYIMMLLSTQLFGDKSSTCMHIRWLSYVARLEDMGRYSWGSATLSWLYWCLCHVANRNVVVRLSANIEREGADSRVVEAQDIFTPAKGCRSFRDPGAPTYGTIEGCDGIDLLCSDRVALGLSQAYLEWWHELGRRFFKLAIESGDGLMMRLMPWRVWVKVVDEVGVVVEREGGKELVVEDDVLGEAGITAEVVEMTVEIIALETRMRVELEVVEVEMIVMVVEVV</sequence>
<feature type="domain" description="Aminotransferase-like plant mobile" evidence="1">
    <location>
        <begin position="17"/>
        <end position="81"/>
    </location>
</feature>
<gene>
    <name evidence="2" type="ORF">Ahy_B10g105102</name>
</gene>